<dbReference type="Pfam" id="PF06259">
    <property type="entry name" value="Abhydrolase_8"/>
    <property type="match status" value="1"/>
</dbReference>
<accession>A0ABV3FVP2</accession>
<dbReference type="EMBL" id="JBFAKC010000006">
    <property type="protein sequence ID" value="MEV0709246.1"/>
    <property type="molecule type" value="Genomic_DNA"/>
</dbReference>
<feature type="domain" description="DUF1023" evidence="2">
    <location>
        <begin position="326"/>
        <end position="520"/>
    </location>
</feature>
<proteinExistence type="predicted"/>
<evidence type="ECO:0000259" key="2">
    <source>
        <dbReference type="Pfam" id="PF06259"/>
    </source>
</evidence>
<dbReference type="InterPro" id="IPR010310">
    <property type="entry name" value="T7SS_ESAT-6-like"/>
</dbReference>
<keyword evidence="3" id="KW-0378">Hydrolase</keyword>
<comment type="caution">
    <text evidence="3">The sequence shown here is derived from an EMBL/GenBank/DDBJ whole genome shotgun (WGS) entry which is preliminary data.</text>
</comment>
<protein>
    <submittedName>
        <fullName evidence="3">Alpha/beta hydrolase</fullName>
    </submittedName>
</protein>
<dbReference type="SUPFAM" id="SSF53474">
    <property type="entry name" value="alpha/beta-Hydrolases"/>
    <property type="match status" value="1"/>
</dbReference>
<dbReference type="RefSeq" id="WP_357784575.1">
    <property type="nucleotide sequence ID" value="NZ_JBFAKC010000006.1"/>
</dbReference>
<dbReference type="Proteomes" id="UP001551695">
    <property type="component" value="Unassembled WGS sequence"/>
</dbReference>
<feature type="coiled-coil region" evidence="1">
    <location>
        <begin position="248"/>
        <end position="275"/>
    </location>
</feature>
<dbReference type="InterPro" id="IPR029058">
    <property type="entry name" value="AB_hydrolase_fold"/>
</dbReference>
<dbReference type="SUPFAM" id="SSF140453">
    <property type="entry name" value="EsxAB dimer-like"/>
    <property type="match status" value="1"/>
</dbReference>
<keyword evidence="1" id="KW-0175">Coiled coil</keyword>
<evidence type="ECO:0000313" key="4">
    <source>
        <dbReference type="Proteomes" id="UP001551695"/>
    </source>
</evidence>
<organism evidence="3 4">
    <name type="scientific">Nocardia aurea</name>
    <dbReference type="NCBI Taxonomy" id="2144174"/>
    <lineage>
        <taxon>Bacteria</taxon>
        <taxon>Bacillati</taxon>
        <taxon>Actinomycetota</taxon>
        <taxon>Actinomycetes</taxon>
        <taxon>Mycobacteriales</taxon>
        <taxon>Nocardiaceae</taxon>
        <taxon>Nocardia</taxon>
    </lineage>
</organism>
<gene>
    <name evidence="3" type="ORF">AB0I48_16925</name>
</gene>
<sequence>MSEWALTRTDVASWDPAVLTGLADHLDEANGRYADELRRMTRQVAEAHTSWAGAAYDAASDRVDEDHRQASKINAEVVDLATVLRRAGLRLAGERANLIDKVETAENITPIAGETYRVRDDWTLRVGFADDTPADKRAEITGNARAQQGLIDKAFFELRDAARSADRLIRAAAQQVRDAGNAVGEALDRPVVAGTEDPGADRAVSAPPDNATVAQNAAWWDGLTDTERKEVVARHPEWIGNRDGIPAAARHEANVAVLATERQRLRQRLEKLNTDIDNHPTGGWFTDEDAERDLVKEKLASLDEVGKLLEANPEQGRLLVLDTSGERVKAAFSIGDPDTAAHISVAVPGKDTTVDRSLSGMVDEARGLQMEAEKALRSRGDDSEVAAIAWIGYEPPDAGGGTPWDSRKSLDNWVEGTLGSAGEDRMRAGAPKLASFLEGLDIASTTSDPHITTLGHSYGSSTTALALQQLQAQGKSVVDDAVFLGSPGIFADDATDLGLRPGHAYLAEADDDPVADLGRFGGDPSFGDFDNLSTKDGVGYDGQQRDGVTGHSRYPHRGTITAYNFAMIAAGHPEMAVR</sequence>
<dbReference type="InterPro" id="IPR010427">
    <property type="entry name" value="DUF1023"/>
</dbReference>
<dbReference type="GO" id="GO:0016787">
    <property type="term" value="F:hydrolase activity"/>
    <property type="evidence" value="ECO:0007669"/>
    <property type="project" value="UniProtKB-KW"/>
</dbReference>
<dbReference type="Gene3D" id="1.10.287.1060">
    <property type="entry name" value="ESAT-6-like"/>
    <property type="match status" value="1"/>
</dbReference>
<dbReference type="InterPro" id="IPR036689">
    <property type="entry name" value="ESAT-6-like_sf"/>
</dbReference>
<reference evidence="3 4" key="1">
    <citation type="submission" date="2024-06" db="EMBL/GenBank/DDBJ databases">
        <title>The Natural Products Discovery Center: Release of the First 8490 Sequenced Strains for Exploring Actinobacteria Biosynthetic Diversity.</title>
        <authorList>
            <person name="Kalkreuter E."/>
            <person name="Kautsar S.A."/>
            <person name="Yang D."/>
            <person name="Bader C.D."/>
            <person name="Teijaro C.N."/>
            <person name="Fluegel L."/>
            <person name="Davis C.M."/>
            <person name="Simpson J.R."/>
            <person name="Lauterbach L."/>
            <person name="Steele A.D."/>
            <person name="Gui C."/>
            <person name="Meng S."/>
            <person name="Li G."/>
            <person name="Viehrig K."/>
            <person name="Ye F."/>
            <person name="Su P."/>
            <person name="Kiefer A.F."/>
            <person name="Nichols A."/>
            <person name="Cepeda A.J."/>
            <person name="Yan W."/>
            <person name="Fan B."/>
            <person name="Jiang Y."/>
            <person name="Adhikari A."/>
            <person name="Zheng C.-J."/>
            <person name="Schuster L."/>
            <person name="Cowan T.M."/>
            <person name="Smanski M.J."/>
            <person name="Chevrette M.G."/>
            <person name="De Carvalho L.P.S."/>
            <person name="Shen B."/>
        </authorList>
    </citation>
    <scope>NUCLEOTIDE SEQUENCE [LARGE SCALE GENOMIC DNA]</scope>
    <source>
        <strain evidence="3 4">NPDC050403</strain>
    </source>
</reference>
<evidence type="ECO:0000256" key="1">
    <source>
        <dbReference type="SAM" id="Coils"/>
    </source>
</evidence>
<evidence type="ECO:0000313" key="3">
    <source>
        <dbReference type="EMBL" id="MEV0709246.1"/>
    </source>
</evidence>
<dbReference type="Pfam" id="PF06013">
    <property type="entry name" value="WXG100"/>
    <property type="match status" value="1"/>
</dbReference>
<name>A0ABV3FVP2_9NOCA</name>
<keyword evidence="4" id="KW-1185">Reference proteome</keyword>